<keyword evidence="3" id="KW-1185">Reference proteome</keyword>
<dbReference type="AlphaFoldDB" id="A0A9Q1Q910"/>
<organism evidence="2 3">
    <name type="scientific">Carnegiea gigantea</name>
    <dbReference type="NCBI Taxonomy" id="171969"/>
    <lineage>
        <taxon>Eukaryota</taxon>
        <taxon>Viridiplantae</taxon>
        <taxon>Streptophyta</taxon>
        <taxon>Embryophyta</taxon>
        <taxon>Tracheophyta</taxon>
        <taxon>Spermatophyta</taxon>
        <taxon>Magnoliopsida</taxon>
        <taxon>eudicotyledons</taxon>
        <taxon>Gunneridae</taxon>
        <taxon>Pentapetalae</taxon>
        <taxon>Caryophyllales</taxon>
        <taxon>Cactineae</taxon>
        <taxon>Cactaceae</taxon>
        <taxon>Cactoideae</taxon>
        <taxon>Echinocereeae</taxon>
        <taxon>Carnegiea</taxon>
    </lineage>
</organism>
<evidence type="ECO:0000256" key="1">
    <source>
        <dbReference type="SAM" id="MobiDB-lite"/>
    </source>
</evidence>
<protein>
    <submittedName>
        <fullName evidence="2">Uncharacterized protein</fullName>
    </submittedName>
</protein>
<accession>A0A9Q1Q910</accession>
<evidence type="ECO:0000313" key="3">
    <source>
        <dbReference type="Proteomes" id="UP001153076"/>
    </source>
</evidence>
<feature type="compositionally biased region" description="Basic residues" evidence="1">
    <location>
        <begin position="114"/>
        <end position="123"/>
    </location>
</feature>
<feature type="compositionally biased region" description="Polar residues" evidence="1">
    <location>
        <begin position="99"/>
        <end position="108"/>
    </location>
</feature>
<dbReference type="Proteomes" id="UP001153076">
    <property type="component" value="Unassembled WGS sequence"/>
</dbReference>
<evidence type="ECO:0000313" key="2">
    <source>
        <dbReference type="EMBL" id="KAJ8432899.1"/>
    </source>
</evidence>
<feature type="region of interest" description="Disordered" evidence="1">
    <location>
        <begin position="95"/>
        <end position="124"/>
    </location>
</feature>
<sequence>MAFLRSLSTKEMVEYVVCHFTCDRRRVAFPPSLLSKDFQALCSSYELAMAEEAARDYELPELPQPRGLGSCIGECFEYWSHPSPSFVGISLSPEFSKPGSEQRQNQRIVQGPVSRKRARRWSQRVRAQPLRGRPPLLIMTSRSIHPSGGRGITGEEGRQRTLDTPISPFIMVFPPLYDTREMADYRWRRATRSPRPLPEDYHVLCPRFSLLETEGAAANFELLKMVQAISYTMLLNEAVELCVVGGFMAKGLKSALVGLRWSSFEAWMSRVDHELRDAQLR</sequence>
<gene>
    <name evidence="2" type="ORF">Cgig2_014486</name>
</gene>
<dbReference type="EMBL" id="JAKOGI010000575">
    <property type="protein sequence ID" value="KAJ8432899.1"/>
    <property type="molecule type" value="Genomic_DNA"/>
</dbReference>
<proteinExistence type="predicted"/>
<reference evidence="2" key="1">
    <citation type="submission" date="2022-04" db="EMBL/GenBank/DDBJ databases">
        <title>Carnegiea gigantea Genome sequencing and assembly v2.</title>
        <authorList>
            <person name="Copetti D."/>
            <person name="Sanderson M.J."/>
            <person name="Burquez A."/>
            <person name="Wojciechowski M.F."/>
        </authorList>
    </citation>
    <scope>NUCLEOTIDE SEQUENCE</scope>
    <source>
        <strain evidence="2">SGP5-SGP5p</strain>
        <tissue evidence="2">Aerial part</tissue>
    </source>
</reference>
<comment type="caution">
    <text evidence="2">The sequence shown here is derived from an EMBL/GenBank/DDBJ whole genome shotgun (WGS) entry which is preliminary data.</text>
</comment>
<name>A0A9Q1Q910_9CARY</name>